<keyword evidence="3 6" id="KW-0732">Signal</keyword>
<evidence type="ECO:0000256" key="5">
    <source>
        <dbReference type="PIRSR" id="PIRSR019574-1"/>
    </source>
</evidence>
<dbReference type="Proteomes" id="UP000001660">
    <property type="component" value="Chromosome"/>
</dbReference>
<proteinExistence type="predicted"/>
<keyword evidence="4" id="KW-0574">Periplasm</keyword>
<feature type="signal peptide" evidence="6">
    <location>
        <begin position="1"/>
        <end position="19"/>
    </location>
</feature>
<dbReference type="Pfam" id="PF13416">
    <property type="entry name" value="SBP_bac_8"/>
    <property type="match status" value="1"/>
</dbReference>
<dbReference type="KEGG" id="nde:NIDE1801"/>
<organism evidence="7 8">
    <name type="scientific">Nitrospira defluvii</name>
    <dbReference type="NCBI Taxonomy" id="330214"/>
    <lineage>
        <taxon>Bacteria</taxon>
        <taxon>Pseudomonadati</taxon>
        <taxon>Nitrospirota</taxon>
        <taxon>Nitrospiria</taxon>
        <taxon>Nitrospirales</taxon>
        <taxon>Nitrospiraceae</taxon>
        <taxon>Nitrospira</taxon>
    </lineage>
</organism>
<keyword evidence="8" id="KW-1185">Reference proteome</keyword>
<comment type="subcellular location">
    <subcellularLocation>
        <location evidence="1">Periplasm</location>
    </subcellularLocation>
</comment>
<keyword evidence="2" id="KW-0813">Transport</keyword>
<dbReference type="GO" id="GO:0019808">
    <property type="term" value="F:polyamine binding"/>
    <property type="evidence" value="ECO:0007669"/>
    <property type="project" value="InterPro"/>
</dbReference>
<feature type="binding site" evidence="5">
    <location>
        <begin position="170"/>
        <end position="173"/>
    </location>
    <ligand>
        <name>spermidine</name>
        <dbReference type="ChEBI" id="CHEBI:57834"/>
    </ligand>
</feature>
<dbReference type="STRING" id="330214.NIDE1801"/>
<dbReference type="eggNOG" id="COG0687">
    <property type="taxonomic scope" value="Bacteria"/>
</dbReference>
<feature type="chain" id="PRO_5003119991" evidence="6">
    <location>
        <begin position="20"/>
        <end position="349"/>
    </location>
</feature>
<dbReference type="PIRSF" id="PIRSF019574">
    <property type="entry name" value="Periplasmic_polyamine_BP"/>
    <property type="match status" value="1"/>
</dbReference>
<evidence type="ECO:0000256" key="1">
    <source>
        <dbReference type="ARBA" id="ARBA00004418"/>
    </source>
</evidence>
<dbReference type="HOGENOM" id="CLU_026974_1_1_0"/>
<evidence type="ECO:0000313" key="8">
    <source>
        <dbReference type="Proteomes" id="UP000001660"/>
    </source>
</evidence>
<evidence type="ECO:0000256" key="6">
    <source>
        <dbReference type="SAM" id="SignalP"/>
    </source>
</evidence>
<evidence type="ECO:0000256" key="4">
    <source>
        <dbReference type="ARBA" id="ARBA00022764"/>
    </source>
</evidence>
<dbReference type="PANTHER" id="PTHR30222">
    <property type="entry name" value="SPERMIDINE/PUTRESCINE-BINDING PERIPLASMIC PROTEIN"/>
    <property type="match status" value="1"/>
</dbReference>
<dbReference type="GO" id="GO:0015846">
    <property type="term" value="P:polyamine transport"/>
    <property type="evidence" value="ECO:0007669"/>
    <property type="project" value="InterPro"/>
</dbReference>
<protein>
    <submittedName>
        <fullName evidence="7">Polyamine ABC transporter, periplasmic-binding protein PotD</fullName>
    </submittedName>
</protein>
<dbReference type="SUPFAM" id="SSF53850">
    <property type="entry name" value="Periplasmic binding protein-like II"/>
    <property type="match status" value="1"/>
</dbReference>
<dbReference type="AlphaFoldDB" id="D8PE71"/>
<dbReference type="CDD" id="cd13590">
    <property type="entry name" value="PBP2_PotD_PotF_like"/>
    <property type="match status" value="1"/>
</dbReference>
<dbReference type="OrthoDB" id="9769319at2"/>
<name>D8PE71_9BACT</name>
<evidence type="ECO:0000313" key="7">
    <source>
        <dbReference type="EMBL" id="CBK41530.1"/>
    </source>
</evidence>
<evidence type="ECO:0000256" key="2">
    <source>
        <dbReference type="ARBA" id="ARBA00022448"/>
    </source>
</evidence>
<dbReference type="PANTHER" id="PTHR30222:SF17">
    <property type="entry name" value="SPERMIDINE_PUTRESCINE-BINDING PERIPLASMIC PROTEIN"/>
    <property type="match status" value="1"/>
</dbReference>
<dbReference type="PRINTS" id="PR00909">
    <property type="entry name" value="SPERMDNBNDNG"/>
</dbReference>
<dbReference type="GO" id="GO:0042597">
    <property type="term" value="C:periplasmic space"/>
    <property type="evidence" value="ECO:0007669"/>
    <property type="project" value="UniProtKB-SubCell"/>
</dbReference>
<dbReference type="Gene3D" id="3.40.190.10">
    <property type="entry name" value="Periplasmic binding protein-like II"/>
    <property type="match status" value="2"/>
</dbReference>
<accession>D8PE71</accession>
<evidence type="ECO:0000256" key="3">
    <source>
        <dbReference type="ARBA" id="ARBA00022729"/>
    </source>
</evidence>
<reference evidence="7 8" key="1">
    <citation type="journal article" date="2010" name="Proc. Natl. Acad. Sci. U.S.A.">
        <title>A Nitrospira metagenome illuminates the physiology and evolution of globally important nitrite-oxidizing bacteria.</title>
        <authorList>
            <person name="Lucker S."/>
            <person name="Wagner M."/>
            <person name="Maixner F."/>
            <person name="Pelletier E."/>
            <person name="Koch H."/>
            <person name="Vacherie B."/>
            <person name="Rattei T."/>
            <person name="Sinninghe Damste J."/>
            <person name="Spieck E."/>
            <person name="Le Paslier D."/>
            <person name="Daims H."/>
        </authorList>
    </citation>
    <scope>NUCLEOTIDE SEQUENCE [LARGE SCALE GENOMIC DNA]</scope>
</reference>
<dbReference type="InterPro" id="IPR001188">
    <property type="entry name" value="Sperm_putr-bd"/>
</dbReference>
<dbReference type="InterPro" id="IPR006059">
    <property type="entry name" value="SBP"/>
</dbReference>
<gene>
    <name evidence="7" type="primary">potD</name>
    <name evidence="7" type="ORF">NIDE1801</name>
</gene>
<sequence>MSLWGLCLLWLAGALSSCGQGGGSDPAGSRPVLHYFTWSDYVGPELIQEFERREGVKVVIDTFSSNEELLAKLQSGATGYDVAVPSDFMVAIMIQQGLLSELDQQSLPNASFLEPHLQALPFDPERRYSIPYLWGSVGIGYDAAVIPTPPDSWAILWDERYKGRISMLNDQREVFGAVLRSMGQSMNSTDPQVIEAAKERLLRQKPLVKTYTSDHYDQLLASGEVVLAHAWGGPVARAMVERPSIRYVVPKEGATLWADCLVVLRTAPQKRLAMRFINYLMEPQVAARTSERLRFASASRSARELVNASTRDNPAVYPPVDQLDRLEWMKDVGRGIRLYDRAWTELKMQ</sequence>
<dbReference type="EMBL" id="FP929003">
    <property type="protein sequence ID" value="CBK41530.1"/>
    <property type="molecule type" value="Genomic_DNA"/>
</dbReference>